<evidence type="ECO:0000313" key="15">
    <source>
        <dbReference type="Proteomes" id="UP001056539"/>
    </source>
</evidence>
<dbReference type="KEGG" id="taqu:KDW03_06935"/>
<evidence type="ECO:0000256" key="7">
    <source>
        <dbReference type="ARBA" id="ARBA00063809"/>
    </source>
</evidence>
<keyword evidence="3" id="KW-0547">Nucleotide-binding</keyword>
<dbReference type="SUPFAM" id="SSF69572">
    <property type="entry name" value="Activating enzymes of the ubiquitin-like proteins"/>
    <property type="match status" value="1"/>
</dbReference>
<dbReference type="EMBL" id="CP073355">
    <property type="protein sequence ID" value="URA09236.1"/>
    <property type="molecule type" value="Genomic_DNA"/>
</dbReference>
<dbReference type="GO" id="GO:0061605">
    <property type="term" value="F:molybdopterin-synthase adenylyltransferase activity"/>
    <property type="evidence" value="ECO:0007669"/>
    <property type="project" value="UniProtKB-EC"/>
</dbReference>
<keyword evidence="2" id="KW-0808">Transferase</keyword>
<dbReference type="PANTHER" id="PTHR10953:SF102">
    <property type="entry name" value="ADENYLYLTRANSFERASE AND SULFURTRANSFERASE MOCS3"/>
    <property type="match status" value="1"/>
</dbReference>
<dbReference type="Gene3D" id="3.40.50.720">
    <property type="entry name" value="NAD(P)-binding Rossmann-like Domain"/>
    <property type="match status" value="1"/>
</dbReference>
<reference evidence="14" key="2">
    <citation type="submission" date="2022-06" db="EMBL/GenBank/DDBJ databases">
        <title>Thermospira aquatica gen. nov., sp. nov.</title>
        <authorList>
            <person name="Ben Ali Gam Z."/>
            <person name="Labat M."/>
        </authorList>
    </citation>
    <scope>NUCLEOTIDE SEQUENCE</scope>
    <source>
        <strain evidence="14">F1F22</strain>
    </source>
</reference>
<dbReference type="GO" id="GO:0004792">
    <property type="term" value="F:thiosulfate-cyanide sulfurtransferase activity"/>
    <property type="evidence" value="ECO:0007669"/>
    <property type="project" value="TreeGrafter"/>
</dbReference>
<dbReference type="CDD" id="cd00757">
    <property type="entry name" value="ThiF_MoeB_HesA_family"/>
    <property type="match status" value="1"/>
</dbReference>
<evidence type="ECO:0000256" key="8">
    <source>
        <dbReference type="ARBA" id="ARBA00066884"/>
    </source>
</evidence>
<gene>
    <name evidence="14" type="ORF">KDW03_06935</name>
</gene>
<dbReference type="GO" id="GO:0008146">
    <property type="term" value="F:sulfotransferase activity"/>
    <property type="evidence" value="ECO:0007669"/>
    <property type="project" value="TreeGrafter"/>
</dbReference>
<dbReference type="NCBIfam" id="NF004281">
    <property type="entry name" value="PRK05690.1"/>
    <property type="match status" value="1"/>
</dbReference>
<dbReference type="FunFam" id="3.40.50.720:FF:000033">
    <property type="entry name" value="Adenylyltransferase and sulfurtransferase MOCS3"/>
    <property type="match status" value="1"/>
</dbReference>
<evidence type="ECO:0000256" key="4">
    <source>
        <dbReference type="ARBA" id="ARBA00022840"/>
    </source>
</evidence>
<evidence type="ECO:0000256" key="1">
    <source>
        <dbReference type="ARBA" id="ARBA00009919"/>
    </source>
</evidence>
<evidence type="ECO:0000256" key="9">
    <source>
        <dbReference type="ARBA" id="ARBA00073635"/>
    </source>
</evidence>
<dbReference type="Pfam" id="PF00899">
    <property type="entry name" value="ThiF"/>
    <property type="match status" value="1"/>
</dbReference>
<evidence type="ECO:0000259" key="13">
    <source>
        <dbReference type="Pfam" id="PF00899"/>
    </source>
</evidence>
<comment type="catalytic activity">
    <reaction evidence="5">
        <text>[molybdopterin-synthase sulfur-carrier protein]-C-terminal Gly-Gly + ATP + H(+) = [molybdopterin-synthase sulfur-carrier protein]-C-terminal Gly-Gly-AMP + diphosphate</text>
        <dbReference type="Rhea" id="RHEA:43616"/>
        <dbReference type="Rhea" id="RHEA-COMP:12159"/>
        <dbReference type="Rhea" id="RHEA-COMP:12202"/>
        <dbReference type="ChEBI" id="CHEBI:15378"/>
        <dbReference type="ChEBI" id="CHEBI:30616"/>
        <dbReference type="ChEBI" id="CHEBI:33019"/>
        <dbReference type="ChEBI" id="CHEBI:90618"/>
        <dbReference type="ChEBI" id="CHEBI:90778"/>
        <dbReference type="EC" id="2.7.7.80"/>
    </reaction>
</comment>
<dbReference type="EC" id="2.7.7.80" evidence="8"/>
<reference evidence="14" key="1">
    <citation type="submission" date="2021-04" db="EMBL/GenBank/DDBJ databases">
        <authorList>
            <person name="Postec A."/>
        </authorList>
    </citation>
    <scope>NUCLEOTIDE SEQUENCE</scope>
    <source>
        <strain evidence="14">F1F22</strain>
    </source>
</reference>
<evidence type="ECO:0000256" key="11">
    <source>
        <dbReference type="ARBA" id="ARBA00075328"/>
    </source>
</evidence>
<dbReference type="InterPro" id="IPR035985">
    <property type="entry name" value="Ubiquitin-activating_enz"/>
</dbReference>
<keyword evidence="15" id="KW-1185">Reference proteome</keyword>
<dbReference type="Proteomes" id="UP001056539">
    <property type="component" value="Chromosome"/>
</dbReference>
<comment type="function">
    <text evidence="6">Catalyzes the adenylation by ATP of the carboxyl group of the C-terminal glycine of sulfur carrier protein MoaD.</text>
</comment>
<sequence length="272" mass="30035">MNINFDESFLERYSRNILLQEVGIEGQQKIREASILVIGAGGLGSPILLYLAAAGVGRLGIVDFDKVDLTNLQRQIIHFTPDIGKPKTLSAKEKILALNPTVEVETYNVLLTSENIREIIRKYDFVIDGTDNFRSKFLINDACYFEKKPLSHGGILRFLGQTMTILPGESACYRCIFDAPPPPNAVPTCSQAGILGSVAGILGTIQATEALKFIIGFGELLTNTLLTFDAKTFLFRKIKLSKQKKCRLCGEKPTITELFDEADVVCDIAKKE</sequence>
<comment type="subunit">
    <text evidence="7">Homodimer. Forms a stable heterotetrameric complex of 2 MoeB and 2 MoaD during adenylation of MoaD.</text>
</comment>
<evidence type="ECO:0000256" key="5">
    <source>
        <dbReference type="ARBA" id="ARBA00052218"/>
    </source>
</evidence>
<evidence type="ECO:0000256" key="3">
    <source>
        <dbReference type="ARBA" id="ARBA00022741"/>
    </source>
</evidence>
<proteinExistence type="inferred from homology"/>
<dbReference type="GO" id="GO:0008641">
    <property type="term" value="F:ubiquitin-like modifier activating enzyme activity"/>
    <property type="evidence" value="ECO:0007669"/>
    <property type="project" value="InterPro"/>
</dbReference>
<evidence type="ECO:0000256" key="6">
    <source>
        <dbReference type="ARBA" id="ARBA00055169"/>
    </source>
</evidence>
<dbReference type="AlphaFoldDB" id="A0AAX3BAL8"/>
<evidence type="ECO:0000313" key="14">
    <source>
        <dbReference type="EMBL" id="URA09236.1"/>
    </source>
</evidence>
<comment type="similarity">
    <text evidence="1">Belongs to the HesA/MoeB/ThiF family.</text>
</comment>
<dbReference type="GO" id="GO:0005829">
    <property type="term" value="C:cytosol"/>
    <property type="evidence" value="ECO:0007669"/>
    <property type="project" value="TreeGrafter"/>
</dbReference>
<accession>A0AAX3BAL8</accession>
<evidence type="ECO:0000256" key="2">
    <source>
        <dbReference type="ARBA" id="ARBA00022679"/>
    </source>
</evidence>
<dbReference type="GO" id="GO:0005524">
    <property type="term" value="F:ATP binding"/>
    <property type="evidence" value="ECO:0007669"/>
    <property type="project" value="UniProtKB-KW"/>
</dbReference>
<feature type="domain" description="THIF-type NAD/FAD binding fold" evidence="13">
    <location>
        <begin position="13"/>
        <end position="247"/>
    </location>
</feature>
<evidence type="ECO:0000256" key="10">
    <source>
        <dbReference type="ARBA" id="ARBA00075110"/>
    </source>
</evidence>
<dbReference type="InterPro" id="IPR045886">
    <property type="entry name" value="ThiF/MoeB/HesA"/>
</dbReference>
<dbReference type="PANTHER" id="PTHR10953">
    <property type="entry name" value="UBIQUITIN-ACTIVATING ENZYME E1"/>
    <property type="match status" value="1"/>
</dbReference>
<dbReference type="InterPro" id="IPR000594">
    <property type="entry name" value="ThiF_NAD_FAD-bd"/>
</dbReference>
<keyword evidence="4" id="KW-0067">ATP-binding</keyword>
<evidence type="ECO:0000256" key="12">
    <source>
        <dbReference type="ARBA" id="ARBA00078531"/>
    </source>
</evidence>
<protein>
    <recommendedName>
        <fullName evidence="9">Molybdopterin-synthase adenylyltransferase</fullName>
        <ecNumber evidence="8">2.7.7.80</ecNumber>
    </recommendedName>
    <alternativeName>
        <fullName evidence="12">MoaD protein adenylase</fullName>
    </alternativeName>
    <alternativeName>
        <fullName evidence="10">Molybdopterin-converting factor subunit 1 adenylase</fullName>
    </alternativeName>
    <alternativeName>
        <fullName evidence="11">Sulfur carrier protein MoaD adenylyltransferase</fullName>
    </alternativeName>
</protein>
<name>A0AAX3BAL8_9SPIR</name>
<organism evidence="14 15">
    <name type="scientific">Thermospira aquatica</name>
    <dbReference type="NCBI Taxonomy" id="2828656"/>
    <lineage>
        <taxon>Bacteria</taxon>
        <taxon>Pseudomonadati</taxon>
        <taxon>Spirochaetota</taxon>
        <taxon>Spirochaetia</taxon>
        <taxon>Brevinematales</taxon>
        <taxon>Thermospiraceae</taxon>
        <taxon>Thermospira</taxon>
    </lineage>
</organism>